<protein>
    <recommendedName>
        <fullName evidence="3">protein O-GlcNAc transferase</fullName>
        <ecNumber evidence="3">2.4.1.255</ecNumber>
    </recommendedName>
</protein>
<reference evidence="10 11" key="1">
    <citation type="journal article" date="2017" name="ISME J.">
        <title>An acid-tolerant ammonia-oxidizing ?-proteobacterium from soil.</title>
        <authorList>
            <person name="Hayatsu M."/>
            <person name="Tago K."/>
            <person name="Uchiyama I."/>
            <person name="Toyoda A."/>
            <person name="Wang Y."/>
            <person name="Shimomura Y."/>
            <person name="Okubo T."/>
            <person name="Kurisu F."/>
            <person name="Hirono Y."/>
            <person name="Nonaka K."/>
            <person name="Akiyama H."/>
            <person name="Itoh T."/>
            <person name="Takami H."/>
        </authorList>
    </citation>
    <scope>NUCLEOTIDE SEQUENCE [LARGE SCALE GENOMIC DNA]</scope>
    <source>
        <strain evidence="10 11">TAO100</strain>
    </source>
</reference>
<evidence type="ECO:0000256" key="6">
    <source>
        <dbReference type="ARBA" id="ARBA00022737"/>
    </source>
</evidence>
<dbReference type="Pfam" id="PF13174">
    <property type="entry name" value="TPR_6"/>
    <property type="match status" value="1"/>
</dbReference>
<dbReference type="EC" id="2.4.1.255" evidence="3"/>
<keyword evidence="7 8" id="KW-0802">TPR repeat</keyword>
<feature type="domain" description="O-GlcNAc transferase C-terminal" evidence="9">
    <location>
        <begin position="363"/>
        <end position="516"/>
    </location>
</feature>
<dbReference type="InterPro" id="IPR011990">
    <property type="entry name" value="TPR-like_helical_dom_sf"/>
</dbReference>
<evidence type="ECO:0000313" key="10">
    <source>
        <dbReference type="EMBL" id="BAW79525.1"/>
    </source>
</evidence>
<dbReference type="RefSeq" id="WP_096526182.1">
    <property type="nucleotide sequence ID" value="NZ_AP014836.1"/>
</dbReference>
<dbReference type="SUPFAM" id="SSF48452">
    <property type="entry name" value="TPR-like"/>
    <property type="match status" value="1"/>
</dbReference>
<dbReference type="Gene3D" id="3.40.50.11380">
    <property type="match status" value="1"/>
</dbReference>
<proteinExistence type="inferred from homology"/>
<feature type="repeat" description="TPR" evidence="8">
    <location>
        <begin position="245"/>
        <end position="278"/>
    </location>
</feature>
<dbReference type="Gene3D" id="1.25.40.10">
    <property type="entry name" value="Tetratricopeptide repeat domain"/>
    <property type="match status" value="3"/>
</dbReference>
<dbReference type="GO" id="GO:0006493">
    <property type="term" value="P:protein O-linked glycosylation"/>
    <property type="evidence" value="ECO:0007669"/>
    <property type="project" value="TreeGrafter"/>
</dbReference>
<gene>
    <name evidence="10" type="ORF">TAO_0155</name>
</gene>
<dbReference type="GO" id="GO:0097363">
    <property type="term" value="F:protein O-acetylglucosaminyltransferase activity"/>
    <property type="evidence" value="ECO:0007669"/>
    <property type="project" value="UniProtKB-EC"/>
</dbReference>
<name>A0A1Q2SK54_9GAMM</name>
<feature type="domain" description="O-GlcNAc transferase C-terminal" evidence="9">
    <location>
        <begin position="530"/>
        <end position="706"/>
    </location>
</feature>
<evidence type="ECO:0000256" key="7">
    <source>
        <dbReference type="ARBA" id="ARBA00022803"/>
    </source>
</evidence>
<keyword evidence="6" id="KW-0677">Repeat</keyword>
<evidence type="ECO:0000259" key="9">
    <source>
        <dbReference type="Pfam" id="PF13844"/>
    </source>
</evidence>
<evidence type="ECO:0000256" key="5">
    <source>
        <dbReference type="ARBA" id="ARBA00022679"/>
    </source>
</evidence>
<evidence type="ECO:0000313" key="11">
    <source>
        <dbReference type="Proteomes" id="UP000243679"/>
    </source>
</evidence>
<dbReference type="SUPFAM" id="SSF53756">
    <property type="entry name" value="UDP-Glycosyltransferase/glycogen phosphorylase"/>
    <property type="match status" value="1"/>
</dbReference>
<feature type="repeat" description="TPR" evidence="8">
    <location>
        <begin position="78"/>
        <end position="111"/>
    </location>
</feature>
<dbReference type="InterPro" id="IPR029489">
    <property type="entry name" value="OGT/SEC/SPY_C"/>
</dbReference>
<dbReference type="SMART" id="SM00028">
    <property type="entry name" value="TPR"/>
    <property type="match status" value="4"/>
</dbReference>
<evidence type="ECO:0000256" key="1">
    <source>
        <dbReference type="ARBA" id="ARBA00004922"/>
    </source>
</evidence>
<organism evidence="10 11">
    <name type="scientific">Candidatus Nitrosoglobus terrae</name>
    <dbReference type="NCBI Taxonomy" id="1630141"/>
    <lineage>
        <taxon>Bacteria</taxon>
        <taxon>Pseudomonadati</taxon>
        <taxon>Pseudomonadota</taxon>
        <taxon>Gammaproteobacteria</taxon>
        <taxon>Chromatiales</taxon>
        <taxon>Chromatiaceae</taxon>
        <taxon>Candidatus Nitrosoglobus</taxon>
    </lineage>
</organism>
<dbReference type="InterPro" id="IPR019734">
    <property type="entry name" value="TPR_rpt"/>
</dbReference>
<dbReference type="PANTHER" id="PTHR44998">
    <property type="match status" value="1"/>
</dbReference>
<evidence type="ECO:0000256" key="8">
    <source>
        <dbReference type="PROSITE-ProRule" id="PRU00339"/>
    </source>
</evidence>
<dbReference type="KEGG" id="ntt:TAO_0155"/>
<dbReference type="PANTHER" id="PTHR44998:SF1">
    <property type="entry name" value="UDP-N-ACETYLGLUCOSAMINE--PEPTIDE N-ACETYLGLUCOSAMINYLTRANSFERASE 110 KDA SUBUNIT"/>
    <property type="match status" value="1"/>
</dbReference>
<dbReference type="OrthoDB" id="146908at2"/>
<dbReference type="Gene3D" id="3.40.50.2000">
    <property type="entry name" value="Glycogen Phosphorylase B"/>
    <property type="match status" value="1"/>
</dbReference>
<evidence type="ECO:0000256" key="2">
    <source>
        <dbReference type="ARBA" id="ARBA00005386"/>
    </source>
</evidence>
<comment type="similarity">
    <text evidence="2">Belongs to the glycosyltransferase 41 family. O-GlcNAc transferase subfamily.</text>
</comment>
<dbReference type="PROSITE" id="PS50005">
    <property type="entry name" value="TPR"/>
    <property type="match status" value="2"/>
</dbReference>
<keyword evidence="5" id="KW-0808">Transferase</keyword>
<evidence type="ECO:0000256" key="4">
    <source>
        <dbReference type="ARBA" id="ARBA00022676"/>
    </source>
</evidence>
<keyword evidence="11" id="KW-1185">Reference proteome</keyword>
<evidence type="ECO:0000256" key="3">
    <source>
        <dbReference type="ARBA" id="ARBA00011970"/>
    </source>
</evidence>
<keyword evidence="4" id="KW-0328">Glycosyltransferase</keyword>
<dbReference type="EMBL" id="AP014836">
    <property type="protein sequence ID" value="BAW79525.1"/>
    <property type="molecule type" value="Genomic_DNA"/>
</dbReference>
<accession>A0A1Q2SK54</accession>
<dbReference type="Proteomes" id="UP000243679">
    <property type="component" value="Chromosome"/>
</dbReference>
<comment type="pathway">
    <text evidence="1">Protein modification; protein glycosylation.</text>
</comment>
<dbReference type="AlphaFoldDB" id="A0A1Q2SK54"/>
<dbReference type="Pfam" id="PF13432">
    <property type="entry name" value="TPR_16"/>
    <property type="match status" value="2"/>
</dbReference>
<dbReference type="Pfam" id="PF13844">
    <property type="entry name" value="Glyco_transf_41"/>
    <property type="match status" value="2"/>
</dbReference>
<sequence>MNIEEIILQARKLQMHRHLYQSAQLYQQILDNYPNHPEALLGLGNIAIQNKDFTAAIAHLERLLTVITPQAPLLNALSMAHNNQGSRLFEVADLSPAITHFQRAVALNPNNKLAWRNLTLSQLQLGLSQAAVISARQTAALDPHNQEAQLLLARSLITDNQPLAAIDLLHSLSNIPLSNETLIAVAEQWLRCHQSHQAWALLQQQCTHLNTLTPHIMTLARRYGENWQAAQWLQQRLRQEPNVSEKQYLDLAQAFAHAGESHQAMSLYQQALAVNPNSWQAKLGSMLTLPIIYDNHQQLTVARNRFTDGLNALKTWQPKYLPQLADLVWSNFFLAYQGFNDLQLQTEYGNWLHQWASHAQDTPYQVQHTCAATLRRIGFVSSFFRDCTVGHYFGHWPETLRKAGFEVIVYQLSTKGDHYTHTIASSTSKFYYLTGNLSQCAAKILEDKLDGLIYPELGMDAQVLVLAALRLAPLQCCAWGHPITSGLPTIDIYFSCGTMEPNIAQDHYREQLILLPGIGTSYPAPLTPPAANRQDLGLPENRTLYLLPQSPFKIHPDMDTLLAQILAEDSMGTLVLFMGQDRRVTDRLWKRLEAALANTGANPKMQMLLLPVTSRTRYLQINRCCNLMLDPPHWSGGNTALDALSSGLPIISLPSGYMRGRQTAAMLTLLELPELIAHNTQDYVAKALYYGGDKLENQRLRNYISARCGRLFNQQAPLEALIDFFQSFKG</sequence>